<proteinExistence type="predicted"/>
<comment type="caution">
    <text evidence="2">The sequence shown here is derived from an EMBL/GenBank/DDBJ whole genome shotgun (WGS) entry which is preliminary data.</text>
</comment>
<name>A0A8K0HET0_9ROSA</name>
<evidence type="ECO:0000256" key="1">
    <source>
        <dbReference type="SAM" id="Phobius"/>
    </source>
</evidence>
<feature type="transmembrane region" description="Helical" evidence="1">
    <location>
        <begin position="222"/>
        <end position="243"/>
    </location>
</feature>
<protein>
    <submittedName>
        <fullName evidence="2">Uncharacterized protein</fullName>
    </submittedName>
</protein>
<keyword evidence="1" id="KW-0472">Membrane</keyword>
<sequence length="451" mass="49638">MRRNRLVLQSLVMNENKMTDELVMALDESFQLLANDINGLFKPYGQYWEVLSTPTYLSYHEQYGQNGKNVQDEIYVASLNGQNRRNDDITDQNAATLGCCRCTGWSEAELIRQSSLSIIPQRGSSDVSGHWLRRSKSQSVGFISLIRRGHCGVLIRAHRGQIVTLFAFKVYVRFANFAGLESSFGGKGASVVVGVVSMAACKPLLIVIELAGISGFGGLHFYSLWLSLYFVLEVYGCPIGFGLRASLKKASFAEVVHGTSSQVSIIAVDSHSSLPVQKGNLVSVRLNDAAYQEHVALLAKCKSLFEKVPPKDGSHTDINTETGKSIWTTSEGDRTPSHHSTVPHQVTSWADAFGVSGDEPEDNDYAYDFGEDEWLPLQGVGSSKPSNEFDDTPYTGQQSNTMVMVPFESLSALTVAQQNLNLDALQLNVSKTIDKNLRNMVKRKPGQPKKV</sequence>
<evidence type="ECO:0000313" key="3">
    <source>
        <dbReference type="Proteomes" id="UP000796880"/>
    </source>
</evidence>
<accession>A0A8K0HET0</accession>
<keyword evidence="3" id="KW-1185">Reference proteome</keyword>
<dbReference type="EMBL" id="VOIH02000003">
    <property type="protein sequence ID" value="KAF3451351.1"/>
    <property type="molecule type" value="Genomic_DNA"/>
</dbReference>
<organism evidence="2 3">
    <name type="scientific">Rhamnella rubrinervis</name>
    <dbReference type="NCBI Taxonomy" id="2594499"/>
    <lineage>
        <taxon>Eukaryota</taxon>
        <taxon>Viridiplantae</taxon>
        <taxon>Streptophyta</taxon>
        <taxon>Embryophyta</taxon>
        <taxon>Tracheophyta</taxon>
        <taxon>Spermatophyta</taxon>
        <taxon>Magnoliopsida</taxon>
        <taxon>eudicotyledons</taxon>
        <taxon>Gunneridae</taxon>
        <taxon>Pentapetalae</taxon>
        <taxon>rosids</taxon>
        <taxon>fabids</taxon>
        <taxon>Rosales</taxon>
        <taxon>Rhamnaceae</taxon>
        <taxon>rhamnoid group</taxon>
        <taxon>Rhamneae</taxon>
        <taxon>Rhamnella</taxon>
    </lineage>
</organism>
<dbReference type="Proteomes" id="UP000796880">
    <property type="component" value="Unassembled WGS sequence"/>
</dbReference>
<reference evidence="2" key="1">
    <citation type="submission" date="2020-03" db="EMBL/GenBank/DDBJ databases">
        <title>A high-quality chromosome-level genome assembly of a woody plant with both climbing and erect habits, Rhamnella rubrinervis.</title>
        <authorList>
            <person name="Lu Z."/>
            <person name="Yang Y."/>
            <person name="Zhu X."/>
            <person name="Sun Y."/>
        </authorList>
    </citation>
    <scope>NUCLEOTIDE SEQUENCE</scope>
    <source>
        <strain evidence="2">BYM</strain>
        <tissue evidence="2">Leaf</tissue>
    </source>
</reference>
<evidence type="ECO:0000313" key="2">
    <source>
        <dbReference type="EMBL" id="KAF3451351.1"/>
    </source>
</evidence>
<keyword evidence="1" id="KW-0812">Transmembrane</keyword>
<feature type="transmembrane region" description="Helical" evidence="1">
    <location>
        <begin position="191"/>
        <end position="216"/>
    </location>
</feature>
<keyword evidence="1" id="KW-1133">Transmembrane helix</keyword>
<dbReference type="AlphaFoldDB" id="A0A8K0HET0"/>
<gene>
    <name evidence="2" type="ORF">FNV43_RR07446</name>
</gene>